<evidence type="ECO:0000259" key="3">
    <source>
        <dbReference type="SMART" id="SM00331"/>
    </source>
</evidence>
<keyword evidence="2" id="KW-1133">Transmembrane helix</keyword>
<dbReference type="Pfam" id="PF07228">
    <property type="entry name" value="SpoIIE"/>
    <property type="match status" value="1"/>
</dbReference>
<keyword evidence="5" id="KW-1185">Reference proteome</keyword>
<evidence type="ECO:0000256" key="2">
    <source>
        <dbReference type="SAM" id="Phobius"/>
    </source>
</evidence>
<keyword evidence="2" id="KW-0472">Membrane</keyword>
<proteinExistence type="predicted"/>
<dbReference type="PANTHER" id="PTHR43156">
    <property type="entry name" value="STAGE II SPORULATION PROTEIN E-RELATED"/>
    <property type="match status" value="1"/>
</dbReference>
<dbReference type="SUPFAM" id="SSF81606">
    <property type="entry name" value="PP2C-like"/>
    <property type="match status" value="1"/>
</dbReference>
<feature type="transmembrane region" description="Helical" evidence="2">
    <location>
        <begin position="12"/>
        <end position="34"/>
    </location>
</feature>
<keyword evidence="1" id="KW-0378">Hydrolase</keyword>
<comment type="caution">
    <text evidence="4">The sequence shown here is derived from an EMBL/GenBank/DDBJ whole genome shotgun (WGS) entry which is preliminary data.</text>
</comment>
<dbReference type="AlphaFoldDB" id="A0A7K3WJ37"/>
<feature type="transmembrane region" description="Helical" evidence="2">
    <location>
        <begin position="41"/>
        <end position="59"/>
    </location>
</feature>
<evidence type="ECO:0000256" key="1">
    <source>
        <dbReference type="ARBA" id="ARBA00022801"/>
    </source>
</evidence>
<sequence length="366" mass="38160">MSVLITFTLLDFAVGRGQVVFGLLVIVPLVAAFVLGRRATAAYAVVALVAAALLGVYNWQYTPQAIDTQVIRLVGIALGGVIAVAGCTVRLRNEARLATASAQAVTTQQALKLTEVLQRSLLTDPAPSPGLQVAVRYLPATRHAQIGGDWYDTFPLSPSTTMLVIGDVAGHDAPAAATMAQARGMLRAIATTATSPAAVLSGLDHAFAVLGITTLTTAVVATLDTSSGGIGAGPAAVLRWSNAGHPPPVVVCADGSTTLLERRPELLLGVRPDTSRTDHQVALNPGETVVLYTDGLVERRGVELDQSTSWLLAHLRHGHDRPLEHLVDQLLDGMAGQVDDDVAVLAVRLGPARPHRSPSVSEAPPA</sequence>
<dbReference type="InterPro" id="IPR036457">
    <property type="entry name" value="PPM-type-like_dom_sf"/>
</dbReference>
<evidence type="ECO:0000313" key="4">
    <source>
        <dbReference type="EMBL" id="NEL56312.1"/>
    </source>
</evidence>
<gene>
    <name evidence="4" type="ORF">G1H19_20285</name>
</gene>
<dbReference type="InterPro" id="IPR001932">
    <property type="entry name" value="PPM-type_phosphatase-like_dom"/>
</dbReference>
<dbReference type="EMBL" id="JAAGWK010000033">
    <property type="protein sequence ID" value="NEL56312.1"/>
    <property type="molecule type" value="Genomic_DNA"/>
</dbReference>
<reference evidence="4 5" key="1">
    <citation type="submission" date="2020-02" db="EMBL/GenBank/DDBJ databases">
        <title>The whole genome sequence of CPCC 205119.</title>
        <authorList>
            <person name="Jiang Z."/>
        </authorList>
    </citation>
    <scope>NUCLEOTIDE SEQUENCE [LARGE SCALE GENOMIC DNA]</scope>
    <source>
        <strain evidence="4 5">CPCC 205119</strain>
    </source>
</reference>
<organism evidence="4 5">
    <name type="scientific">Goekera deserti</name>
    <dbReference type="NCBI Taxonomy" id="2497753"/>
    <lineage>
        <taxon>Bacteria</taxon>
        <taxon>Bacillati</taxon>
        <taxon>Actinomycetota</taxon>
        <taxon>Actinomycetes</taxon>
        <taxon>Geodermatophilales</taxon>
        <taxon>Geodermatophilaceae</taxon>
        <taxon>Goekera</taxon>
    </lineage>
</organism>
<evidence type="ECO:0000313" key="5">
    <source>
        <dbReference type="Proteomes" id="UP000470470"/>
    </source>
</evidence>
<dbReference type="InterPro" id="IPR052016">
    <property type="entry name" value="Bact_Sigma-Reg"/>
</dbReference>
<dbReference type="SMART" id="SM00331">
    <property type="entry name" value="PP2C_SIG"/>
    <property type="match status" value="1"/>
</dbReference>
<dbReference type="GO" id="GO:0016791">
    <property type="term" value="F:phosphatase activity"/>
    <property type="evidence" value="ECO:0007669"/>
    <property type="project" value="TreeGrafter"/>
</dbReference>
<feature type="transmembrane region" description="Helical" evidence="2">
    <location>
        <begin position="71"/>
        <end position="91"/>
    </location>
</feature>
<protein>
    <submittedName>
        <fullName evidence="4">Serine/threonine-protein phosphatase</fullName>
    </submittedName>
</protein>
<dbReference type="Gene3D" id="3.60.40.10">
    <property type="entry name" value="PPM-type phosphatase domain"/>
    <property type="match status" value="1"/>
</dbReference>
<keyword evidence="2" id="KW-0812">Transmembrane</keyword>
<dbReference type="Proteomes" id="UP000470470">
    <property type="component" value="Unassembled WGS sequence"/>
</dbReference>
<feature type="domain" description="PPM-type phosphatase" evidence="3">
    <location>
        <begin position="128"/>
        <end position="349"/>
    </location>
</feature>
<dbReference type="PANTHER" id="PTHR43156:SF2">
    <property type="entry name" value="STAGE II SPORULATION PROTEIN E"/>
    <property type="match status" value="1"/>
</dbReference>
<accession>A0A7K3WJ37</accession>
<name>A0A7K3WJ37_9ACTN</name>